<feature type="domain" description="AB hydrolase-1" evidence="1">
    <location>
        <begin position="70"/>
        <end position="181"/>
    </location>
</feature>
<name>A0A1S9PB69_9SPHI</name>
<keyword evidence="3" id="KW-1185">Reference proteome</keyword>
<evidence type="ECO:0000259" key="1">
    <source>
        <dbReference type="Pfam" id="PF00561"/>
    </source>
</evidence>
<reference evidence="2 3" key="1">
    <citation type="submission" date="2016-07" db="EMBL/GenBank/DDBJ databases">
        <title>Genomic analysis of zinc-resistant bacterium Mucilaginibacter pedocola TBZ30.</title>
        <authorList>
            <person name="Huang J."/>
            <person name="Tang J."/>
        </authorList>
    </citation>
    <scope>NUCLEOTIDE SEQUENCE [LARGE SCALE GENOMIC DNA]</scope>
    <source>
        <strain evidence="2 3">TBZ30</strain>
    </source>
</reference>
<dbReference type="InterPro" id="IPR050266">
    <property type="entry name" value="AB_hydrolase_sf"/>
</dbReference>
<protein>
    <submittedName>
        <fullName evidence="2">Alpha/beta hydrolase</fullName>
    </submittedName>
</protein>
<dbReference type="GO" id="GO:0016787">
    <property type="term" value="F:hydrolase activity"/>
    <property type="evidence" value="ECO:0007669"/>
    <property type="project" value="UniProtKB-KW"/>
</dbReference>
<evidence type="ECO:0000313" key="2">
    <source>
        <dbReference type="EMBL" id="OOQ57858.1"/>
    </source>
</evidence>
<dbReference type="OrthoDB" id="9773293at2"/>
<dbReference type="Proteomes" id="UP000189739">
    <property type="component" value="Unassembled WGS sequence"/>
</dbReference>
<dbReference type="InterPro" id="IPR029058">
    <property type="entry name" value="AB_hydrolase_fold"/>
</dbReference>
<dbReference type="PANTHER" id="PTHR43798">
    <property type="entry name" value="MONOACYLGLYCEROL LIPASE"/>
    <property type="match status" value="1"/>
</dbReference>
<keyword evidence="2" id="KW-0378">Hydrolase</keyword>
<sequence length="344" mass="37562">MPAAKIILSPKIFLFAVSLCCLLTGTGLTVFGQELSGSSGEAVKALGRIRQINAGVLSVGYVESGPADGPAVILLHGWPYDIYSFSAVAPILARKGFRVITPYLRGFGSTVFLSDRTFRNGQQSALAVDVIELMNALHIRKAVIGGFDWGARTADIVAALWPERCIALVSVSGYLIGSQETGGKPLLPGAEQAWWYQFYFATERGKAGYEANRKAMAKLIWQNASPRWKFSDSAFNLSARSFENKDHVSIVIHNYRWRIGAAKGERRYTGLEKRLKDFPVVSVPAITIEGDDNAAPHPDPETYARKFTGKYMHRTVLGGIGHNLPSEAPEAFAQAVSDAYMMAQ</sequence>
<dbReference type="AlphaFoldDB" id="A0A1S9PB69"/>
<dbReference type="STRING" id="1792845.BC343_13865"/>
<dbReference type="Pfam" id="PF00561">
    <property type="entry name" value="Abhydrolase_1"/>
    <property type="match status" value="1"/>
</dbReference>
<dbReference type="RefSeq" id="WP_078350464.1">
    <property type="nucleotide sequence ID" value="NZ_MBTF01000035.1"/>
</dbReference>
<dbReference type="InterPro" id="IPR000639">
    <property type="entry name" value="Epox_hydrolase-like"/>
</dbReference>
<organism evidence="2 3">
    <name type="scientific">Mucilaginibacter pedocola</name>
    <dbReference type="NCBI Taxonomy" id="1792845"/>
    <lineage>
        <taxon>Bacteria</taxon>
        <taxon>Pseudomonadati</taxon>
        <taxon>Bacteroidota</taxon>
        <taxon>Sphingobacteriia</taxon>
        <taxon>Sphingobacteriales</taxon>
        <taxon>Sphingobacteriaceae</taxon>
        <taxon>Mucilaginibacter</taxon>
    </lineage>
</organism>
<dbReference type="Gene3D" id="3.40.50.1820">
    <property type="entry name" value="alpha/beta hydrolase"/>
    <property type="match status" value="1"/>
</dbReference>
<dbReference type="SUPFAM" id="SSF53474">
    <property type="entry name" value="alpha/beta-Hydrolases"/>
    <property type="match status" value="1"/>
</dbReference>
<evidence type="ECO:0000313" key="3">
    <source>
        <dbReference type="Proteomes" id="UP000189739"/>
    </source>
</evidence>
<proteinExistence type="predicted"/>
<dbReference type="EMBL" id="MBTF01000035">
    <property type="protein sequence ID" value="OOQ57858.1"/>
    <property type="molecule type" value="Genomic_DNA"/>
</dbReference>
<accession>A0A1S9PB69</accession>
<comment type="caution">
    <text evidence="2">The sequence shown here is derived from an EMBL/GenBank/DDBJ whole genome shotgun (WGS) entry which is preliminary data.</text>
</comment>
<dbReference type="InterPro" id="IPR000073">
    <property type="entry name" value="AB_hydrolase_1"/>
</dbReference>
<gene>
    <name evidence="2" type="ORF">BC343_13865</name>
</gene>
<dbReference type="PRINTS" id="PR00412">
    <property type="entry name" value="EPOXHYDRLASE"/>
</dbReference>